<evidence type="ECO:0000256" key="1">
    <source>
        <dbReference type="SAM" id="SignalP"/>
    </source>
</evidence>
<dbReference type="AlphaFoldDB" id="A0AAD7NWE6"/>
<dbReference type="Proteomes" id="UP001215280">
    <property type="component" value="Unassembled WGS sequence"/>
</dbReference>
<sequence>MAVVYVWLGLLTLIFINLTDVCPPGITTNPTLQFYLVINPDSGPGPDSNPNLDYTTCLPTILALSSNIKLIGYIATGYSMHVLMDILAYIETYQTQLTFYHPSGIFFDETSATSALLSKYTTYVNQVRTASGSTVILNPGVDVLDSYFSIMDLIVTAEDFYNDSDFGMVCQLPQLPYKQGV</sequence>
<evidence type="ECO:0000313" key="2">
    <source>
        <dbReference type="EMBL" id="KAJ7777894.1"/>
    </source>
</evidence>
<gene>
    <name evidence="2" type="ORF">DFH07DRAFT_766123</name>
</gene>
<proteinExistence type="predicted"/>
<dbReference type="InterPro" id="IPR021986">
    <property type="entry name" value="Spherulin4"/>
</dbReference>
<dbReference type="EMBL" id="JARJLG010000009">
    <property type="protein sequence ID" value="KAJ7777894.1"/>
    <property type="molecule type" value="Genomic_DNA"/>
</dbReference>
<comment type="caution">
    <text evidence="2">The sequence shown here is derived from an EMBL/GenBank/DDBJ whole genome shotgun (WGS) entry which is preliminary data.</text>
</comment>
<feature type="signal peptide" evidence="1">
    <location>
        <begin position="1"/>
        <end position="21"/>
    </location>
</feature>
<organism evidence="2 3">
    <name type="scientific">Mycena maculata</name>
    <dbReference type="NCBI Taxonomy" id="230809"/>
    <lineage>
        <taxon>Eukaryota</taxon>
        <taxon>Fungi</taxon>
        <taxon>Dikarya</taxon>
        <taxon>Basidiomycota</taxon>
        <taxon>Agaricomycotina</taxon>
        <taxon>Agaricomycetes</taxon>
        <taxon>Agaricomycetidae</taxon>
        <taxon>Agaricales</taxon>
        <taxon>Marasmiineae</taxon>
        <taxon>Mycenaceae</taxon>
        <taxon>Mycena</taxon>
    </lineage>
</organism>
<keyword evidence="3" id="KW-1185">Reference proteome</keyword>
<feature type="chain" id="PRO_5042252931" evidence="1">
    <location>
        <begin position="22"/>
        <end position="181"/>
    </location>
</feature>
<dbReference type="PANTHER" id="PTHR35040">
    <property type="match status" value="1"/>
</dbReference>
<dbReference type="Pfam" id="PF12138">
    <property type="entry name" value="Spherulin4"/>
    <property type="match status" value="1"/>
</dbReference>
<dbReference type="PANTHER" id="PTHR35040:SF9">
    <property type="entry name" value="4-LIKE CELL SURFACE PROTEIN, PUTATIVE (AFU_ORTHOLOGUE AFUA_4G14080)-RELATED"/>
    <property type="match status" value="1"/>
</dbReference>
<accession>A0AAD7NWE6</accession>
<evidence type="ECO:0000313" key="3">
    <source>
        <dbReference type="Proteomes" id="UP001215280"/>
    </source>
</evidence>
<protein>
    <submittedName>
        <fullName evidence="2">Spherulation-specific family 4-domain-containing protein</fullName>
    </submittedName>
</protein>
<name>A0AAD7NWE6_9AGAR</name>
<reference evidence="2" key="1">
    <citation type="submission" date="2023-03" db="EMBL/GenBank/DDBJ databases">
        <title>Massive genome expansion in bonnet fungi (Mycena s.s.) driven by repeated elements and novel gene families across ecological guilds.</title>
        <authorList>
            <consortium name="Lawrence Berkeley National Laboratory"/>
            <person name="Harder C.B."/>
            <person name="Miyauchi S."/>
            <person name="Viragh M."/>
            <person name="Kuo A."/>
            <person name="Thoen E."/>
            <person name="Andreopoulos B."/>
            <person name="Lu D."/>
            <person name="Skrede I."/>
            <person name="Drula E."/>
            <person name="Henrissat B."/>
            <person name="Morin E."/>
            <person name="Kohler A."/>
            <person name="Barry K."/>
            <person name="LaButti K."/>
            <person name="Morin E."/>
            <person name="Salamov A."/>
            <person name="Lipzen A."/>
            <person name="Mereny Z."/>
            <person name="Hegedus B."/>
            <person name="Baldrian P."/>
            <person name="Stursova M."/>
            <person name="Weitz H."/>
            <person name="Taylor A."/>
            <person name="Grigoriev I.V."/>
            <person name="Nagy L.G."/>
            <person name="Martin F."/>
            <person name="Kauserud H."/>
        </authorList>
    </citation>
    <scope>NUCLEOTIDE SEQUENCE</scope>
    <source>
        <strain evidence="2">CBHHK188m</strain>
    </source>
</reference>
<keyword evidence="1" id="KW-0732">Signal</keyword>